<keyword evidence="4" id="KW-0378">Hydrolase</keyword>
<feature type="compositionally biased region" description="Basic and acidic residues" evidence="2">
    <location>
        <begin position="325"/>
        <end position="341"/>
    </location>
</feature>
<proteinExistence type="predicted"/>
<dbReference type="Pfam" id="PF08147">
    <property type="entry name" value="DBP10CT"/>
    <property type="match status" value="1"/>
</dbReference>
<name>A0A423U8M1_PENVA</name>
<evidence type="ECO:0000313" key="4">
    <source>
        <dbReference type="EMBL" id="ROT85055.1"/>
    </source>
</evidence>
<dbReference type="GO" id="GO:0003724">
    <property type="term" value="F:RNA helicase activity"/>
    <property type="evidence" value="ECO:0007669"/>
    <property type="project" value="InterPro"/>
</dbReference>
<feature type="domain" description="DBP10 C-terminal" evidence="3">
    <location>
        <begin position="238"/>
        <end position="294"/>
    </location>
</feature>
<feature type="compositionally biased region" description="Basic and acidic residues" evidence="2">
    <location>
        <begin position="348"/>
        <end position="366"/>
    </location>
</feature>
<reference evidence="4 5" key="1">
    <citation type="submission" date="2018-04" db="EMBL/GenBank/DDBJ databases">
        <authorList>
            <person name="Zhang X."/>
            <person name="Yuan J."/>
            <person name="Li F."/>
            <person name="Xiang J."/>
        </authorList>
    </citation>
    <scope>NUCLEOTIDE SEQUENCE [LARGE SCALE GENOMIC DNA]</scope>
    <source>
        <tissue evidence="4">Muscle</tissue>
    </source>
</reference>
<gene>
    <name evidence="4" type="ORF">C7M84_021458</name>
</gene>
<feature type="coiled-coil region" evidence="1">
    <location>
        <begin position="115"/>
        <end position="152"/>
    </location>
</feature>
<feature type="region of interest" description="Disordered" evidence="2">
    <location>
        <begin position="295"/>
        <end position="366"/>
    </location>
</feature>
<dbReference type="InterPro" id="IPR012541">
    <property type="entry name" value="DBP10_C"/>
</dbReference>
<keyword evidence="1" id="KW-0175">Coiled coil</keyword>
<keyword evidence="5" id="KW-1185">Reference proteome</keyword>
<accession>A0A423U8M1</accession>
<keyword evidence="4" id="KW-0547">Nucleotide-binding</keyword>
<evidence type="ECO:0000256" key="1">
    <source>
        <dbReference type="SAM" id="Coils"/>
    </source>
</evidence>
<organism evidence="4 5">
    <name type="scientific">Penaeus vannamei</name>
    <name type="common">Whiteleg shrimp</name>
    <name type="synonym">Litopenaeus vannamei</name>
    <dbReference type="NCBI Taxonomy" id="6689"/>
    <lineage>
        <taxon>Eukaryota</taxon>
        <taxon>Metazoa</taxon>
        <taxon>Ecdysozoa</taxon>
        <taxon>Arthropoda</taxon>
        <taxon>Crustacea</taxon>
        <taxon>Multicrustacea</taxon>
        <taxon>Malacostraca</taxon>
        <taxon>Eumalacostraca</taxon>
        <taxon>Eucarida</taxon>
        <taxon>Decapoda</taxon>
        <taxon>Dendrobranchiata</taxon>
        <taxon>Penaeoidea</taxon>
        <taxon>Penaeidae</taxon>
        <taxon>Penaeus</taxon>
    </lineage>
</organism>
<dbReference type="GO" id="GO:0005634">
    <property type="term" value="C:nucleus"/>
    <property type="evidence" value="ECO:0007669"/>
    <property type="project" value="InterPro"/>
</dbReference>
<dbReference type="STRING" id="6689.A0A423U8M1"/>
<evidence type="ECO:0000256" key="2">
    <source>
        <dbReference type="SAM" id="MobiDB-lite"/>
    </source>
</evidence>
<evidence type="ECO:0000259" key="3">
    <source>
        <dbReference type="SMART" id="SM01123"/>
    </source>
</evidence>
<dbReference type="OrthoDB" id="10261375at2759"/>
<dbReference type="GO" id="GO:0003723">
    <property type="term" value="F:RNA binding"/>
    <property type="evidence" value="ECO:0007669"/>
    <property type="project" value="InterPro"/>
</dbReference>
<dbReference type="Proteomes" id="UP000283509">
    <property type="component" value="Unassembled WGS sequence"/>
</dbReference>
<evidence type="ECO:0000313" key="5">
    <source>
        <dbReference type="Proteomes" id="UP000283509"/>
    </source>
</evidence>
<dbReference type="AlphaFoldDB" id="A0A423U8M1"/>
<sequence length="366" mass="42994">MYGTIPQFILDNESEEILHLHKTNMELEKRKIGMQNGYTQYVKCRPVPCKESVRLIKERELLSVIGHHPLLVQNTDAAEMDAKRLEMLQKLKTLTPKITVFEMSKNKSEFKSKVLSNMQEKREHDEARIKAFQKTLQEKKEAKEEKDASAKESFERVQKLEQSTAEEVEDTFANVRNAKKYKNKKARSESQDTFIEKEKEDFRDKQFYIPYTRGELENSDGAGVGSSFHKDTAEAAMDLTFDDEETQRQSKSFMRWDRKKKKFVGVQNEKRIKTESGQSISATYKTNRYKRWLKTGRQHKEVDEEEEAEQANTREGRKAGGVKTLNEKSFGKHHPLMEGKIPKYKRGPRIELRSEERFQKNIKRER</sequence>
<reference evidence="4 5" key="2">
    <citation type="submission" date="2019-01" db="EMBL/GenBank/DDBJ databases">
        <title>The decoding of complex shrimp genome reveals the adaptation for benthos swimmer, frequently molting mechanism and breeding impact on genome.</title>
        <authorList>
            <person name="Sun Y."/>
            <person name="Gao Y."/>
            <person name="Yu Y."/>
        </authorList>
    </citation>
    <scope>NUCLEOTIDE SEQUENCE [LARGE SCALE GENOMIC DNA]</scope>
    <source>
        <tissue evidence="4">Muscle</tissue>
    </source>
</reference>
<keyword evidence="4" id="KW-0067">ATP-binding</keyword>
<keyword evidence="4" id="KW-0347">Helicase</keyword>
<protein>
    <submittedName>
        <fullName evidence="4">Putative ATP-dependent RNA helicase DDX54 isoform X2</fullName>
    </submittedName>
</protein>
<dbReference type="GO" id="GO:0005524">
    <property type="term" value="F:ATP binding"/>
    <property type="evidence" value="ECO:0007669"/>
    <property type="project" value="InterPro"/>
</dbReference>
<comment type="caution">
    <text evidence="4">The sequence shown here is derived from an EMBL/GenBank/DDBJ whole genome shotgun (WGS) entry which is preliminary data.</text>
</comment>
<dbReference type="SMART" id="SM01123">
    <property type="entry name" value="DBP10CT"/>
    <property type="match status" value="1"/>
</dbReference>
<dbReference type="EMBL" id="QCYY01000450">
    <property type="protein sequence ID" value="ROT85055.1"/>
    <property type="molecule type" value="Genomic_DNA"/>
</dbReference>